<comment type="caution">
    <text evidence="12">The sequence shown here is derived from an EMBL/GenBank/DDBJ whole genome shotgun (WGS) entry which is preliminary data.</text>
</comment>
<evidence type="ECO:0000256" key="7">
    <source>
        <dbReference type="ARBA" id="ARBA00022958"/>
    </source>
</evidence>
<dbReference type="PANTHER" id="PTHR13232">
    <property type="entry name" value="NAD(P)H-HYDRATE EPIMERASE"/>
    <property type="match status" value="1"/>
</dbReference>
<dbReference type="NCBIfam" id="TIGR00197">
    <property type="entry name" value="yjeF_nterm"/>
    <property type="match status" value="1"/>
</dbReference>
<dbReference type="Proteomes" id="UP000603453">
    <property type="component" value="Unassembled WGS sequence"/>
</dbReference>
<feature type="binding site" evidence="10">
    <location>
        <position position="128"/>
    </location>
    <ligand>
        <name>K(+)</name>
        <dbReference type="ChEBI" id="CHEBI:29103"/>
    </ligand>
</feature>
<evidence type="ECO:0000256" key="5">
    <source>
        <dbReference type="ARBA" id="ARBA00022741"/>
    </source>
</evidence>
<dbReference type="InterPro" id="IPR036652">
    <property type="entry name" value="YjeF_N_dom_sf"/>
</dbReference>
<dbReference type="EMBL" id="JAEPRD010000002">
    <property type="protein sequence ID" value="KAG2213913.1"/>
    <property type="molecule type" value="Genomic_DNA"/>
</dbReference>
<keyword evidence="10" id="KW-0496">Mitochondrion</keyword>
<evidence type="ECO:0000256" key="4">
    <source>
        <dbReference type="ARBA" id="ARBA00022723"/>
    </source>
</evidence>
<evidence type="ECO:0000313" key="13">
    <source>
        <dbReference type="Proteomes" id="UP000603453"/>
    </source>
</evidence>
<feature type="binding site" evidence="10">
    <location>
        <begin position="132"/>
        <end position="138"/>
    </location>
    <ligand>
        <name>(6S)-NADPHX</name>
        <dbReference type="ChEBI" id="CHEBI:64076"/>
    </ligand>
</feature>
<accession>A0A8H7RQG8</accession>
<keyword evidence="5 10" id="KW-0547">Nucleotide-binding</keyword>
<name>A0A8H7RQG8_9FUNG</name>
<evidence type="ECO:0000256" key="8">
    <source>
        <dbReference type="ARBA" id="ARBA00023027"/>
    </source>
</evidence>
<dbReference type="FunFam" id="3.40.50.10260:FF:000005">
    <property type="entry name" value="NAD(P)H-hydrate epimerase"/>
    <property type="match status" value="1"/>
</dbReference>
<dbReference type="PROSITE" id="PS51385">
    <property type="entry name" value="YJEF_N"/>
    <property type="match status" value="1"/>
</dbReference>
<keyword evidence="6" id="KW-0521">NADP</keyword>
<keyword evidence="9 10" id="KW-0413">Isomerase</keyword>
<dbReference type="GO" id="GO:0000166">
    <property type="term" value="F:nucleotide binding"/>
    <property type="evidence" value="ECO:0007669"/>
    <property type="project" value="UniProtKB-KW"/>
</dbReference>
<evidence type="ECO:0000256" key="10">
    <source>
        <dbReference type="HAMAP-Rule" id="MF_03159"/>
    </source>
</evidence>
<dbReference type="AlphaFoldDB" id="A0A8H7RQG8"/>
<keyword evidence="13" id="KW-1185">Reference proteome</keyword>
<gene>
    <name evidence="12" type="ORF">INT47_001182</name>
</gene>
<dbReference type="HAMAP" id="MF_01966">
    <property type="entry name" value="NADHX_epimerase"/>
    <property type="match status" value="1"/>
</dbReference>
<dbReference type="Gene3D" id="3.40.50.10260">
    <property type="entry name" value="YjeF N-terminal domain"/>
    <property type="match status" value="1"/>
</dbReference>
<feature type="binding site" evidence="10">
    <location>
        <begin position="62"/>
        <end position="66"/>
    </location>
    <ligand>
        <name>(6S)-NADPHX</name>
        <dbReference type="ChEBI" id="CHEBI:64076"/>
    </ligand>
</feature>
<dbReference type="OrthoDB" id="10064708at2759"/>
<evidence type="ECO:0000256" key="6">
    <source>
        <dbReference type="ARBA" id="ARBA00022857"/>
    </source>
</evidence>
<feature type="binding site" evidence="10">
    <location>
        <position position="63"/>
    </location>
    <ligand>
        <name>K(+)</name>
        <dbReference type="ChEBI" id="CHEBI:29103"/>
    </ligand>
</feature>
<proteinExistence type="inferred from homology"/>
<organism evidence="12 13">
    <name type="scientific">Mucor saturninus</name>
    <dbReference type="NCBI Taxonomy" id="64648"/>
    <lineage>
        <taxon>Eukaryota</taxon>
        <taxon>Fungi</taxon>
        <taxon>Fungi incertae sedis</taxon>
        <taxon>Mucoromycota</taxon>
        <taxon>Mucoromycotina</taxon>
        <taxon>Mucoromycetes</taxon>
        <taxon>Mucorales</taxon>
        <taxon>Mucorineae</taxon>
        <taxon>Mucoraceae</taxon>
        <taxon>Mucor</taxon>
    </lineage>
</organism>
<keyword evidence="8 10" id="KW-0520">NAD</keyword>
<feature type="binding site" evidence="10">
    <location>
        <position position="143"/>
    </location>
    <ligand>
        <name>(6S)-NADPHX</name>
        <dbReference type="ChEBI" id="CHEBI:64076"/>
    </ligand>
</feature>
<evidence type="ECO:0000256" key="1">
    <source>
        <dbReference type="ARBA" id="ARBA00000013"/>
    </source>
</evidence>
<dbReference type="SUPFAM" id="SSF64153">
    <property type="entry name" value="YjeF N-terminal domain-like"/>
    <property type="match status" value="1"/>
</dbReference>
<evidence type="ECO:0000256" key="9">
    <source>
        <dbReference type="ARBA" id="ARBA00023235"/>
    </source>
</evidence>
<evidence type="ECO:0000256" key="3">
    <source>
        <dbReference type="ARBA" id="ARBA00012228"/>
    </source>
</evidence>
<dbReference type="EC" id="5.1.99.6" evidence="3 10"/>
<comment type="similarity">
    <text evidence="10">Belongs to the NnrE/AIBP family.</text>
</comment>
<comment type="catalytic activity">
    <reaction evidence="2 10">
        <text>(6R)-NADPHX = (6S)-NADPHX</text>
        <dbReference type="Rhea" id="RHEA:32227"/>
        <dbReference type="ChEBI" id="CHEBI:64076"/>
        <dbReference type="ChEBI" id="CHEBI:64077"/>
        <dbReference type="EC" id="5.1.99.6"/>
    </reaction>
</comment>
<feature type="domain" description="YjeF N-terminal" evidence="11">
    <location>
        <begin position="11"/>
        <end position="220"/>
    </location>
</feature>
<dbReference type="InterPro" id="IPR004443">
    <property type="entry name" value="YjeF_N_dom"/>
</dbReference>
<evidence type="ECO:0000313" key="12">
    <source>
        <dbReference type="EMBL" id="KAG2213913.1"/>
    </source>
</evidence>
<protein>
    <recommendedName>
        <fullName evidence="3 10">NAD(P)H-hydrate epimerase</fullName>
        <ecNumber evidence="3 10">5.1.99.6</ecNumber>
    </recommendedName>
    <alternativeName>
        <fullName evidence="10">NAD(P)HX epimerase</fullName>
    </alternativeName>
</protein>
<dbReference type="GO" id="GO:0052856">
    <property type="term" value="F:NAD(P)HX epimerase activity"/>
    <property type="evidence" value="ECO:0007669"/>
    <property type="project" value="UniProtKB-UniRule"/>
</dbReference>
<keyword evidence="7 10" id="KW-0630">Potassium</keyword>
<dbReference type="PANTHER" id="PTHR13232:SF10">
    <property type="entry name" value="NAD(P)H-HYDRATE EPIMERASE"/>
    <property type="match status" value="1"/>
</dbReference>
<sequence length="234" mass="25802">MAFKCVSQKVAQAIDVELMSSSGGFSIDQLMELAGLSVAQAVQKSFDTKKNPNVLICVGPGNNGGDGLVAARHLYHFGFKPSLYYPKQPEKDLYQRLVVQCKNLNVPIYKELEQAGDNLVDKSDIILDALFGFSFQGEVRDPYKEIVGIFEKTSKPIVSVDIPSGWNVESGPTEHVKFQPQVLVSLTVPKQCVSHFKGKHHFVGGRFVPPSLAEKFKFDVPVYPGADQVVEMNL</sequence>
<comment type="cofactor">
    <cofactor evidence="10">
        <name>K(+)</name>
        <dbReference type="ChEBI" id="CHEBI:29103"/>
    </cofactor>
    <text evidence="10">Binds 1 potassium ion per subunit.</text>
</comment>
<dbReference type="Pfam" id="PF03853">
    <property type="entry name" value="YjeF_N"/>
    <property type="match status" value="1"/>
</dbReference>
<keyword evidence="4 10" id="KW-0479">Metal-binding</keyword>
<evidence type="ECO:0000256" key="2">
    <source>
        <dbReference type="ARBA" id="ARBA00000909"/>
    </source>
</evidence>
<feature type="binding site" evidence="10">
    <location>
        <position position="164"/>
    </location>
    <ligand>
        <name>K(+)</name>
        <dbReference type="ChEBI" id="CHEBI:29103"/>
    </ligand>
</feature>
<evidence type="ECO:0000259" key="11">
    <source>
        <dbReference type="PROSITE" id="PS51385"/>
    </source>
</evidence>
<comment type="function">
    <text evidence="10">Catalyzes the epimerization of the S- and R-forms of NAD(P)HX, a damaged form of NAD(P)H that is a result of enzymatic or heat-dependent hydration. This is a prerequisite for the S-specific NAD(P)H-hydrate dehydratase to allow the repair of both epimers of NAD(P)HX.</text>
</comment>
<comment type="catalytic activity">
    <reaction evidence="1 10">
        <text>(6R)-NADHX = (6S)-NADHX</text>
        <dbReference type="Rhea" id="RHEA:32215"/>
        <dbReference type="ChEBI" id="CHEBI:64074"/>
        <dbReference type="ChEBI" id="CHEBI:64075"/>
        <dbReference type="EC" id="5.1.99.6"/>
    </reaction>
</comment>
<comment type="subcellular location">
    <subcellularLocation>
        <location evidence="10">Cytoplasm</location>
    </subcellularLocation>
    <subcellularLocation>
        <location evidence="10">Mitochondrion</location>
    </subcellularLocation>
</comment>
<reference evidence="12" key="1">
    <citation type="submission" date="2020-12" db="EMBL/GenBank/DDBJ databases">
        <title>Metabolic potential, ecology and presence of endohyphal bacteria is reflected in genomic diversity of Mucoromycotina.</title>
        <authorList>
            <person name="Muszewska A."/>
            <person name="Okrasinska A."/>
            <person name="Steczkiewicz K."/>
            <person name="Drgas O."/>
            <person name="Orlowska M."/>
            <person name="Perlinska-Lenart U."/>
            <person name="Aleksandrzak-Piekarczyk T."/>
            <person name="Szatraj K."/>
            <person name="Zielenkiewicz U."/>
            <person name="Pilsyk S."/>
            <person name="Malc E."/>
            <person name="Mieczkowski P."/>
            <person name="Kruszewska J.S."/>
            <person name="Biernat P."/>
            <person name="Pawlowska J."/>
        </authorList>
    </citation>
    <scope>NUCLEOTIDE SEQUENCE</scope>
    <source>
        <strain evidence="12">WA0000017839</strain>
    </source>
</reference>
<keyword evidence="10" id="KW-0963">Cytoplasm</keyword>
<dbReference type="GO" id="GO:0046872">
    <property type="term" value="F:metal ion binding"/>
    <property type="evidence" value="ECO:0007669"/>
    <property type="project" value="UniProtKB-KW"/>
</dbReference>
<dbReference type="GO" id="GO:0005739">
    <property type="term" value="C:mitochondrion"/>
    <property type="evidence" value="ECO:0007669"/>
    <property type="project" value="UniProtKB-SubCell"/>
</dbReference>
<dbReference type="InterPro" id="IPR032976">
    <property type="entry name" value="YJEFN_prot_NAXE-like"/>
</dbReference>
<feature type="binding site" evidence="10">
    <location>
        <position position="161"/>
    </location>
    <ligand>
        <name>(6S)-NADPHX</name>
        <dbReference type="ChEBI" id="CHEBI:64076"/>
    </ligand>
</feature>